<keyword evidence="2" id="KW-1185">Reference proteome</keyword>
<dbReference type="AlphaFoldDB" id="A0A2K8QNK9"/>
<dbReference type="EMBL" id="CP025003">
    <property type="protein sequence ID" value="ATZ95074.1"/>
    <property type="molecule type" value="Genomic_DNA"/>
</dbReference>
<proteinExistence type="predicted"/>
<name>A0A2K8QNK9_9GAMM</name>
<dbReference type="KEGG" id="dfn:CVE23_14460"/>
<dbReference type="Proteomes" id="UP000231901">
    <property type="component" value="Chromosome"/>
</dbReference>
<evidence type="ECO:0000313" key="1">
    <source>
        <dbReference type="EMBL" id="ATZ95074.1"/>
    </source>
</evidence>
<reference evidence="2" key="1">
    <citation type="journal article" date="2018" name="Genome Announc.">
        <title>Complete genome sequence of a Dickeya fangzhongdai type strain causing bleeding canker of pear tree trunks.</title>
        <authorList>
            <person name="Zhao Y."/>
            <person name="Tian Y."/>
            <person name="Li X."/>
            <person name="Hu B."/>
        </authorList>
    </citation>
    <scope>NUCLEOTIDE SEQUENCE [LARGE SCALE GENOMIC DNA]</scope>
    <source>
        <strain evidence="2">DSM 101947</strain>
    </source>
</reference>
<sequence length="69" mass="7693">MTVSHQFLLMKLCFILFYPSGEKIANLLSNLEFLYSFSSLSMPALPIITPSAAMTDSLFRQDITVADTT</sequence>
<accession>A0A2K8QNK9</accession>
<evidence type="ECO:0000313" key="2">
    <source>
        <dbReference type="Proteomes" id="UP000231901"/>
    </source>
</evidence>
<protein>
    <submittedName>
        <fullName evidence="1">Uncharacterized protein</fullName>
    </submittedName>
</protein>
<organism evidence="1 2">
    <name type="scientific">Dickeya fangzhongdai</name>
    <dbReference type="NCBI Taxonomy" id="1778540"/>
    <lineage>
        <taxon>Bacteria</taxon>
        <taxon>Pseudomonadati</taxon>
        <taxon>Pseudomonadota</taxon>
        <taxon>Gammaproteobacteria</taxon>
        <taxon>Enterobacterales</taxon>
        <taxon>Pectobacteriaceae</taxon>
        <taxon>Dickeya</taxon>
    </lineage>
</organism>
<gene>
    <name evidence="1" type="ORF">CVE23_14460</name>
</gene>